<proteinExistence type="predicted"/>
<dbReference type="AlphaFoldDB" id="A0A0E9XTZ1"/>
<accession>A0A0E9XTZ1</accession>
<feature type="region of interest" description="Disordered" evidence="1">
    <location>
        <begin position="1"/>
        <end position="23"/>
    </location>
</feature>
<name>A0A0E9XTZ1_ANGAN</name>
<evidence type="ECO:0000256" key="1">
    <source>
        <dbReference type="SAM" id="MobiDB-lite"/>
    </source>
</evidence>
<dbReference type="EMBL" id="GBXM01002711">
    <property type="protein sequence ID" value="JAI05867.1"/>
    <property type="molecule type" value="Transcribed_RNA"/>
</dbReference>
<reference evidence="2" key="1">
    <citation type="submission" date="2014-11" db="EMBL/GenBank/DDBJ databases">
        <authorList>
            <person name="Amaro Gonzalez C."/>
        </authorList>
    </citation>
    <scope>NUCLEOTIDE SEQUENCE</scope>
</reference>
<protein>
    <submittedName>
        <fullName evidence="2">Uncharacterized protein</fullName>
    </submittedName>
</protein>
<reference evidence="2" key="2">
    <citation type="journal article" date="2015" name="Fish Shellfish Immunol.">
        <title>Early steps in the European eel (Anguilla anguilla)-Vibrio vulnificus interaction in the gills: Role of the RtxA13 toxin.</title>
        <authorList>
            <person name="Callol A."/>
            <person name="Pajuelo D."/>
            <person name="Ebbesson L."/>
            <person name="Teles M."/>
            <person name="MacKenzie S."/>
            <person name="Amaro C."/>
        </authorList>
    </citation>
    <scope>NUCLEOTIDE SEQUENCE</scope>
</reference>
<feature type="compositionally biased region" description="Polar residues" evidence="1">
    <location>
        <begin position="7"/>
        <end position="23"/>
    </location>
</feature>
<evidence type="ECO:0000313" key="2">
    <source>
        <dbReference type="EMBL" id="JAI05867.1"/>
    </source>
</evidence>
<sequence>MHKTPTYPLTNQRVPKTKPFSSTQSLEVRQAASTPWTHLGLDGSQLQRQLSRCKAKAPSHPSRVQGLQLFTIWKIRYFYI</sequence>
<organism evidence="2">
    <name type="scientific">Anguilla anguilla</name>
    <name type="common">European freshwater eel</name>
    <name type="synonym">Muraena anguilla</name>
    <dbReference type="NCBI Taxonomy" id="7936"/>
    <lineage>
        <taxon>Eukaryota</taxon>
        <taxon>Metazoa</taxon>
        <taxon>Chordata</taxon>
        <taxon>Craniata</taxon>
        <taxon>Vertebrata</taxon>
        <taxon>Euteleostomi</taxon>
        <taxon>Actinopterygii</taxon>
        <taxon>Neopterygii</taxon>
        <taxon>Teleostei</taxon>
        <taxon>Anguilliformes</taxon>
        <taxon>Anguillidae</taxon>
        <taxon>Anguilla</taxon>
    </lineage>
</organism>